<keyword evidence="2" id="KW-1185">Reference proteome</keyword>
<dbReference type="AlphaFoldDB" id="A0A540N6X2"/>
<protein>
    <submittedName>
        <fullName evidence="1">Uncharacterized protein</fullName>
    </submittedName>
</protein>
<evidence type="ECO:0000313" key="1">
    <source>
        <dbReference type="EMBL" id="TQE06796.1"/>
    </source>
</evidence>
<proteinExistence type="predicted"/>
<name>A0A540N6X2_MALBA</name>
<sequence length="79" mass="8099">MVARMMVVEMVELMEAMVRVNMVESEVMVVEGGGDGGGGRNGEMVEVVMPIGAGVMTVDNMMVVGGSSVKDGGVDSDGC</sequence>
<reference evidence="1 2" key="1">
    <citation type="journal article" date="2019" name="G3 (Bethesda)">
        <title>Sequencing of a Wild Apple (Malus baccata) Genome Unravels the Differences Between Cultivated and Wild Apple Species Regarding Disease Resistance and Cold Tolerance.</title>
        <authorList>
            <person name="Chen X."/>
        </authorList>
    </citation>
    <scope>NUCLEOTIDE SEQUENCE [LARGE SCALE GENOMIC DNA]</scope>
    <source>
        <strain evidence="2">cv. Shandingzi</strain>
        <tissue evidence="1">Leaves</tissue>
    </source>
</reference>
<accession>A0A540N6X2</accession>
<dbReference type="EMBL" id="VIEB01000097">
    <property type="protein sequence ID" value="TQE06796.1"/>
    <property type="molecule type" value="Genomic_DNA"/>
</dbReference>
<dbReference type="Proteomes" id="UP000315295">
    <property type="component" value="Unassembled WGS sequence"/>
</dbReference>
<comment type="caution">
    <text evidence="1">The sequence shown here is derived from an EMBL/GenBank/DDBJ whole genome shotgun (WGS) entry which is preliminary data.</text>
</comment>
<evidence type="ECO:0000313" key="2">
    <source>
        <dbReference type="Proteomes" id="UP000315295"/>
    </source>
</evidence>
<gene>
    <name evidence="1" type="ORF">C1H46_007578</name>
</gene>
<organism evidence="1 2">
    <name type="scientific">Malus baccata</name>
    <name type="common">Siberian crab apple</name>
    <name type="synonym">Pyrus baccata</name>
    <dbReference type="NCBI Taxonomy" id="106549"/>
    <lineage>
        <taxon>Eukaryota</taxon>
        <taxon>Viridiplantae</taxon>
        <taxon>Streptophyta</taxon>
        <taxon>Embryophyta</taxon>
        <taxon>Tracheophyta</taxon>
        <taxon>Spermatophyta</taxon>
        <taxon>Magnoliopsida</taxon>
        <taxon>eudicotyledons</taxon>
        <taxon>Gunneridae</taxon>
        <taxon>Pentapetalae</taxon>
        <taxon>rosids</taxon>
        <taxon>fabids</taxon>
        <taxon>Rosales</taxon>
        <taxon>Rosaceae</taxon>
        <taxon>Amygdaloideae</taxon>
        <taxon>Maleae</taxon>
        <taxon>Malus</taxon>
    </lineage>
</organism>